<keyword evidence="2" id="KW-0812">Transmembrane</keyword>
<comment type="caution">
    <text evidence="3">The sequence shown here is derived from an EMBL/GenBank/DDBJ whole genome shotgun (WGS) entry which is preliminary data.</text>
</comment>
<feature type="transmembrane region" description="Helical" evidence="2">
    <location>
        <begin position="44"/>
        <end position="68"/>
    </location>
</feature>
<dbReference type="PANTHER" id="PTHR35179">
    <property type="entry name" value="PROTEIN CBG02620"/>
    <property type="match status" value="1"/>
</dbReference>
<feature type="transmembrane region" description="Helical" evidence="2">
    <location>
        <begin position="74"/>
        <end position="93"/>
    </location>
</feature>
<evidence type="ECO:0000313" key="4">
    <source>
        <dbReference type="Proteomes" id="UP000283895"/>
    </source>
</evidence>
<accession>A0A423VIX9</accession>
<dbReference type="Proteomes" id="UP000283895">
    <property type="component" value="Unassembled WGS sequence"/>
</dbReference>
<dbReference type="PANTHER" id="PTHR35179:SF1">
    <property type="entry name" value="INTEGRAL MEMBRANE PROTEIN"/>
    <property type="match status" value="1"/>
</dbReference>
<dbReference type="AlphaFoldDB" id="A0A423VIX9"/>
<organism evidence="3 4">
    <name type="scientific">Cytospora schulzeri</name>
    <dbReference type="NCBI Taxonomy" id="448051"/>
    <lineage>
        <taxon>Eukaryota</taxon>
        <taxon>Fungi</taxon>
        <taxon>Dikarya</taxon>
        <taxon>Ascomycota</taxon>
        <taxon>Pezizomycotina</taxon>
        <taxon>Sordariomycetes</taxon>
        <taxon>Sordariomycetidae</taxon>
        <taxon>Diaporthales</taxon>
        <taxon>Cytosporaceae</taxon>
        <taxon>Cytospora</taxon>
    </lineage>
</organism>
<evidence type="ECO:0000256" key="2">
    <source>
        <dbReference type="SAM" id="Phobius"/>
    </source>
</evidence>
<sequence>MALSDGDSDKMVASLAVGFTLGFGLLTVWEAIKQTRRSKNPRRSVYIYMIWGEILANCAILVLANLMFHQIVGATVPVLFFILFFWVLEIQLLMQIIINRIAILCETQDTIRKLQWATFVVISAINIAVFCIFIPAHRSPPVSQTYVNINRIWDRLSKVLICLVDAGLNYYFLRIVKQRLLNQYGLLKYAPLVTFNARLMTISVLLDVLLIGLMSLPNQAVFMLFHPLVYTAKLNIEMTMASLIVKLARNGRSDAYFPESHSHHTNHGMPHAVEGEPNPNEREVALKTFTESKIRASYSGGSEEAGEVPNGGIQRTREFQVTVHRTSDSMDDTKECAVGADDEVWLTRYPGHPRTPAQDGRSTNSSNTGGS</sequence>
<dbReference type="EMBL" id="LKEA01000059">
    <property type="protein sequence ID" value="ROV90936.1"/>
    <property type="molecule type" value="Genomic_DNA"/>
</dbReference>
<evidence type="ECO:0000256" key="1">
    <source>
        <dbReference type="SAM" id="MobiDB-lite"/>
    </source>
</evidence>
<evidence type="ECO:0000313" key="3">
    <source>
        <dbReference type="EMBL" id="ROV90936.1"/>
    </source>
</evidence>
<keyword evidence="2" id="KW-0472">Membrane</keyword>
<keyword evidence="2" id="KW-1133">Transmembrane helix</keyword>
<keyword evidence="4" id="KW-1185">Reference proteome</keyword>
<name>A0A423VIX9_9PEZI</name>
<dbReference type="OrthoDB" id="3205825at2759"/>
<feature type="compositionally biased region" description="Low complexity" evidence="1">
    <location>
        <begin position="362"/>
        <end position="371"/>
    </location>
</feature>
<reference evidence="3 4" key="1">
    <citation type="submission" date="2015-09" db="EMBL/GenBank/DDBJ databases">
        <title>Host preference determinants of Valsa canker pathogens revealed by comparative genomics.</title>
        <authorList>
            <person name="Yin Z."/>
            <person name="Huang L."/>
        </authorList>
    </citation>
    <scope>NUCLEOTIDE SEQUENCE [LARGE SCALE GENOMIC DNA]</scope>
    <source>
        <strain evidence="3 4">03-1</strain>
    </source>
</reference>
<proteinExistence type="predicted"/>
<feature type="transmembrane region" description="Helical" evidence="2">
    <location>
        <begin position="197"/>
        <end position="216"/>
    </location>
</feature>
<gene>
    <name evidence="3" type="ORF">VMCG_09990</name>
</gene>
<protein>
    <submittedName>
        <fullName evidence="3">Uncharacterized protein</fullName>
    </submittedName>
</protein>
<feature type="transmembrane region" description="Helical" evidence="2">
    <location>
        <begin position="156"/>
        <end position="176"/>
    </location>
</feature>
<feature type="transmembrane region" description="Helical" evidence="2">
    <location>
        <begin position="114"/>
        <end position="136"/>
    </location>
</feature>
<feature type="region of interest" description="Disordered" evidence="1">
    <location>
        <begin position="347"/>
        <end position="371"/>
    </location>
</feature>
<feature type="transmembrane region" description="Helical" evidence="2">
    <location>
        <begin position="12"/>
        <end position="32"/>
    </location>
</feature>